<evidence type="ECO:0000313" key="1">
    <source>
        <dbReference type="EMBL" id="GAN43870.1"/>
    </source>
</evidence>
<organism evidence="2">
    <name type="scientific">Mizugakiibacter sediminis</name>
    <dbReference type="NCBI Taxonomy" id="1475481"/>
    <lineage>
        <taxon>Bacteria</taxon>
        <taxon>Pseudomonadati</taxon>
        <taxon>Pseudomonadota</taxon>
        <taxon>Gammaproteobacteria</taxon>
        <taxon>Lysobacterales</taxon>
        <taxon>Rhodanobacteraceae</taxon>
        <taxon>Mizugakiibacter</taxon>
    </lineage>
</organism>
<keyword evidence="3" id="KW-1185">Reference proteome</keyword>
<dbReference type="HOGENOM" id="CLU_1045502_0_0_6"/>
<dbReference type="AlphaFoldDB" id="A0A0K8QQ59"/>
<dbReference type="STRING" id="1475481.GCA_000953855_02200"/>
<reference evidence="2" key="2">
    <citation type="submission" date="2015-08" db="EMBL/GenBank/DDBJ databases">
        <title>Complete DNA Sequence of Pseudomonas syringae pv. actinidiae, the Causal Agent of Kiwifruit Canker Disease.</title>
        <authorList>
            <person name="Rikkerink E.H.A."/>
            <person name="Fineran P.C."/>
        </authorList>
    </citation>
    <scope>NUCLEOTIDE SEQUENCE</scope>
    <source>
        <strain evidence="2">SkMP5</strain>
    </source>
</reference>
<evidence type="ECO:0000313" key="3">
    <source>
        <dbReference type="Proteomes" id="UP000253740"/>
    </source>
</evidence>
<accession>A0A0K8QQ59</accession>
<reference evidence="1" key="1">
    <citation type="submission" date="2015-03" db="EMBL/GenBank/DDBJ databases">
        <title>Draft genome sequence of Mizugakiibacter sediminis skMP5.</title>
        <authorList>
            <person name="Watanabe T."/>
            <person name="Kojima H."/>
            <person name="Fukui M."/>
        </authorList>
    </citation>
    <scope>NUCLEOTIDE SEQUENCE</scope>
    <source>
        <strain evidence="1">SkMP5</strain>
    </source>
</reference>
<dbReference type="EMBL" id="DF970238">
    <property type="protein sequence ID" value="GAP66836.1"/>
    <property type="molecule type" value="Genomic_DNA"/>
</dbReference>
<dbReference type="Proteomes" id="UP000253740">
    <property type="component" value="Unassembled WGS sequence"/>
</dbReference>
<evidence type="ECO:0000313" key="2">
    <source>
        <dbReference type="EMBL" id="GAP66836.1"/>
    </source>
</evidence>
<name>A0A0K8QQ59_9GAMM</name>
<gene>
    <name evidence="1" type="ORF">MBSD_0383</name>
    <name evidence="2" type="ORF">MBSD_n2151</name>
</gene>
<dbReference type="EMBL" id="DF952378">
    <property type="protein sequence ID" value="GAN43870.1"/>
    <property type="molecule type" value="Genomic_DNA"/>
</dbReference>
<protein>
    <submittedName>
        <fullName evidence="2">Uncharacterized protein</fullName>
    </submittedName>
</protein>
<proteinExistence type="predicted"/>
<dbReference type="OrthoDB" id="6048609at2"/>
<sequence length="272" mass="28898">MAQQHINQGTPPAGTDGDTNAVAWAKAEANFTELYRSAAAIDILSKDYISGLKMVWVSGTALTVKTGSAARPSDGTLISAAADIAKTGLTLSASTWYHVYLFDNAGTADVEIVTTAPASPYFGTARAKTGDTSRRYVGSVLTDVSGNIYNFLSLPGGFISYRVKTSNAPFRVLANGKAIAQTNISLQGVIPVTSRCAYIVPTNQDATYAVYFSSSDSSEPSNEITFQASGASGMSRPPTFMHLDTSQTFSYSYQSAPTGGLYVDVWGYTYER</sequence>
<dbReference type="RefSeq" id="WP_062537420.1">
    <property type="nucleotide sequence ID" value="NZ_DF970238.1"/>
</dbReference>